<evidence type="ECO:0000259" key="5">
    <source>
        <dbReference type="Pfam" id="PF11806"/>
    </source>
</evidence>
<dbReference type="EMBL" id="JAWRCP010000001">
    <property type="protein sequence ID" value="MDW6092701.1"/>
    <property type="molecule type" value="Genomic_DNA"/>
</dbReference>
<dbReference type="InterPro" id="IPR014756">
    <property type="entry name" value="Ig_E-set"/>
</dbReference>
<comment type="similarity">
    <text evidence="4">Belongs to the Fes family.</text>
</comment>
<evidence type="ECO:0000313" key="7">
    <source>
        <dbReference type="Proteomes" id="UP001279860"/>
    </source>
</evidence>
<dbReference type="InterPro" id="IPR029058">
    <property type="entry name" value="AB_hydrolase_fold"/>
</dbReference>
<dbReference type="SUPFAM" id="SSF53474">
    <property type="entry name" value="alpha/beta-Hydrolases"/>
    <property type="match status" value="1"/>
</dbReference>
<organism evidence="6 7">
    <name type="scientific">Vibrio rhizosphaerae</name>
    <dbReference type="NCBI Taxonomy" id="398736"/>
    <lineage>
        <taxon>Bacteria</taxon>
        <taxon>Pseudomonadati</taxon>
        <taxon>Pseudomonadota</taxon>
        <taxon>Gammaproteobacteria</taxon>
        <taxon>Vibrionales</taxon>
        <taxon>Vibrionaceae</taxon>
        <taxon>Vibrio</taxon>
    </lineage>
</organism>
<comment type="caution">
    <text evidence="6">The sequence shown here is derived from an EMBL/GenBank/DDBJ whole genome shotgun (WGS) entry which is preliminary data.</text>
</comment>
<evidence type="ECO:0000256" key="2">
    <source>
        <dbReference type="ARBA" id="ARBA00022490"/>
    </source>
</evidence>
<comment type="subcellular location">
    <subcellularLocation>
        <location evidence="1">Cytoplasm</location>
    </subcellularLocation>
</comment>
<accession>A0ABU4ITG3</accession>
<dbReference type="InterPro" id="IPR013783">
    <property type="entry name" value="Ig-like_fold"/>
</dbReference>
<dbReference type="InterPro" id="IPR000801">
    <property type="entry name" value="Esterase-like"/>
</dbReference>
<dbReference type="Proteomes" id="UP001279860">
    <property type="component" value="Unassembled WGS sequence"/>
</dbReference>
<reference evidence="6 7" key="1">
    <citation type="submission" date="2023-11" db="EMBL/GenBank/DDBJ databases">
        <title>Plant-associative lifestyle of Vibrio porteresiae and its evolutionary dynamics.</title>
        <authorList>
            <person name="Rameshkumar N."/>
            <person name="Kirti K."/>
        </authorList>
    </citation>
    <scope>NUCLEOTIDE SEQUENCE [LARGE SCALE GENOMIC DNA]</scope>
    <source>
        <strain evidence="6 7">MSSRF7</strain>
    </source>
</reference>
<dbReference type="PANTHER" id="PTHR48098:SF3">
    <property type="entry name" value="IRON(III) ENTEROBACTIN ESTERASE"/>
    <property type="match status" value="1"/>
</dbReference>
<keyword evidence="7" id="KW-1185">Reference proteome</keyword>
<dbReference type="SUPFAM" id="SSF81296">
    <property type="entry name" value="E set domains"/>
    <property type="match status" value="1"/>
</dbReference>
<gene>
    <name evidence="6" type="primary">fes</name>
    <name evidence="6" type="ORF">SBX64_09105</name>
</gene>
<dbReference type="RefSeq" id="WP_318584812.1">
    <property type="nucleotide sequence ID" value="NZ_JAWRCP010000001.1"/>
</dbReference>
<name>A0ABU4ITG3_9VIBR</name>
<dbReference type="NCBIfam" id="NF007758">
    <property type="entry name" value="PRK10439.1"/>
    <property type="match status" value="1"/>
</dbReference>
<sequence>MIFENTQGHTTPRMTRIGEYLNRENCHLGDETWWQIIKAEGTPIIATVADGYAEVIFLWRQPSSPAGDAEIQAVYIDMNGITDHHSFNMAQLTRIDGSDVWYYVASIPLSWRGGYAFMPVTAALIQPDYVGEYQEKRAQHRQWLQRLFPLSCRDQLSLNQLTHCAWGHLKTPLHMPDAPAQPHWQSFDQRGGQPMARATEIIDWHSDMLHGSRQVWLYTTAAAEPTVPSASYAAKTKQLPVVVVLDGRFWSESLPIYDALLCATQDGVLPEAVYVLIDEIDGRQRHDDLGCNATFWQAIIQELFPLVSGYFPLSTDPHHTVVVGQSLGGLAAMYAALNWPERFGSVVCQSGSFWWPDFSLVKPPGDYVTPESPHLLSEMSRQVHDGLGQGTHLNIFIEVGRGEDVMVDLSQDMYHQLAAQQHNIQYRVFDGGHERLCWRGGIIDGLSSIFSL</sequence>
<evidence type="ECO:0000256" key="4">
    <source>
        <dbReference type="ARBA" id="ARBA00024201"/>
    </source>
</evidence>
<dbReference type="InterPro" id="IPR021764">
    <property type="entry name" value="Enterochelin_esterase_N"/>
</dbReference>
<dbReference type="PANTHER" id="PTHR48098">
    <property type="entry name" value="ENTEROCHELIN ESTERASE-RELATED"/>
    <property type="match status" value="1"/>
</dbReference>
<keyword evidence="3 6" id="KW-0378">Hydrolase</keyword>
<evidence type="ECO:0000256" key="1">
    <source>
        <dbReference type="ARBA" id="ARBA00004496"/>
    </source>
</evidence>
<dbReference type="Gene3D" id="2.60.40.10">
    <property type="entry name" value="Immunoglobulins"/>
    <property type="match status" value="1"/>
</dbReference>
<dbReference type="Pfam" id="PF11806">
    <property type="entry name" value="Enterochelin_N"/>
    <property type="match status" value="1"/>
</dbReference>
<dbReference type="EC" id="3.1.1.-" evidence="6"/>
<dbReference type="InterPro" id="IPR050583">
    <property type="entry name" value="Mycobacterial_A85_antigen"/>
</dbReference>
<keyword evidence="2" id="KW-0963">Cytoplasm</keyword>
<feature type="domain" description="Enterochelin esterase N-terminal" evidence="5">
    <location>
        <begin position="54"/>
        <end position="184"/>
    </location>
</feature>
<proteinExistence type="inferred from homology"/>
<evidence type="ECO:0000256" key="3">
    <source>
        <dbReference type="ARBA" id="ARBA00022801"/>
    </source>
</evidence>
<dbReference type="Pfam" id="PF00756">
    <property type="entry name" value="Esterase"/>
    <property type="match status" value="1"/>
</dbReference>
<evidence type="ECO:0000313" key="6">
    <source>
        <dbReference type="EMBL" id="MDW6092701.1"/>
    </source>
</evidence>
<dbReference type="GO" id="GO:0016787">
    <property type="term" value="F:hydrolase activity"/>
    <property type="evidence" value="ECO:0007669"/>
    <property type="project" value="UniProtKB-KW"/>
</dbReference>
<dbReference type="Gene3D" id="3.40.50.1820">
    <property type="entry name" value="alpha/beta hydrolase"/>
    <property type="match status" value="1"/>
</dbReference>
<protein>
    <submittedName>
        <fullName evidence="6">Enterochelin esterase</fullName>
        <ecNumber evidence="6">3.1.1.-</ecNumber>
    </submittedName>
</protein>